<dbReference type="CDD" id="cd17546">
    <property type="entry name" value="REC_hyHK_CKI1_RcsC-like"/>
    <property type="match status" value="1"/>
</dbReference>
<evidence type="ECO:0000259" key="13">
    <source>
        <dbReference type="PROSITE" id="PS50110"/>
    </source>
</evidence>
<keyword evidence="7" id="KW-0902">Two-component regulatory system</keyword>
<dbReference type="STRING" id="1286106.MPL1_02098"/>
<dbReference type="PRINTS" id="PR00344">
    <property type="entry name" value="BCTRLSENSOR"/>
</dbReference>
<dbReference type="FunFam" id="3.30.565.10:FF:000016">
    <property type="entry name" value="Chemotaxis protein CheA, putative"/>
    <property type="match status" value="1"/>
</dbReference>
<dbReference type="InterPro" id="IPR036890">
    <property type="entry name" value="HATPase_C_sf"/>
</dbReference>
<feature type="domain" description="Histidine kinase" evidence="12">
    <location>
        <begin position="812"/>
        <end position="1029"/>
    </location>
</feature>
<dbReference type="InterPro" id="IPR051315">
    <property type="entry name" value="Bact_Chemotaxis_CheA"/>
</dbReference>
<evidence type="ECO:0000256" key="2">
    <source>
        <dbReference type="ARBA" id="ARBA00012438"/>
    </source>
</evidence>
<organism evidence="16 17">
    <name type="scientific">Methylophaga lonarensis MPL</name>
    <dbReference type="NCBI Taxonomy" id="1286106"/>
    <lineage>
        <taxon>Bacteria</taxon>
        <taxon>Pseudomonadati</taxon>
        <taxon>Pseudomonadota</taxon>
        <taxon>Gammaproteobacteria</taxon>
        <taxon>Thiotrichales</taxon>
        <taxon>Piscirickettsiaceae</taxon>
        <taxon>Methylophaga</taxon>
    </lineage>
</organism>
<evidence type="ECO:0000256" key="4">
    <source>
        <dbReference type="ARBA" id="ARBA00022553"/>
    </source>
</evidence>
<dbReference type="eggNOG" id="COG0745">
    <property type="taxonomic scope" value="Bacteria"/>
</dbReference>
<feature type="domain" description="HPt" evidence="15">
    <location>
        <begin position="61"/>
        <end position="166"/>
    </location>
</feature>
<evidence type="ECO:0000256" key="9">
    <source>
        <dbReference type="PROSITE-ProRule" id="PRU00110"/>
    </source>
</evidence>
<dbReference type="Gene3D" id="1.10.287.560">
    <property type="entry name" value="Histidine kinase CheA-like, homodimeric domain"/>
    <property type="match status" value="1"/>
</dbReference>
<dbReference type="InterPro" id="IPR036061">
    <property type="entry name" value="CheW-like_dom_sf"/>
</dbReference>
<dbReference type="InterPro" id="IPR011006">
    <property type="entry name" value="CheY-like_superfamily"/>
</dbReference>
<dbReference type="InterPro" id="IPR001789">
    <property type="entry name" value="Sig_transdc_resp-reg_receiver"/>
</dbReference>
<dbReference type="SUPFAM" id="SSF50341">
    <property type="entry name" value="CheW-like"/>
    <property type="match status" value="1"/>
</dbReference>
<dbReference type="PANTHER" id="PTHR43395">
    <property type="entry name" value="SENSOR HISTIDINE KINASE CHEA"/>
    <property type="match status" value="1"/>
</dbReference>
<dbReference type="PROSITE" id="PS50110">
    <property type="entry name" value="RESPONSE_REGULATORY"/>
    <property type="match status" value="1"/>
</dbReference>
<dbReference type="PROSITE" id="PS50851">
    <property type="entry name" value="CHEW"/>
    <property type="match status" value="1"/>
</dbReference>
<evidence type="ECO:0000256" key="5">
    <source>
        <dbReference type="ARBA" id="ARBA00022679"/>
    </source>
</evidence>
<dbReference type="SMART" id="SM01231">
    <property type="entry name" value="H-kinase_dim"/>
    <property type="match status" value="1"/>
</dbReference>
<dbReference type="Gene3D" id="2.30.30.40">
    <property type="entry name" value="SH3 Domains"/>
    <property type="match status" value="1"/>
</dbReference>
<evidence type="ECO:0000256" key="8">
    <source>
        <dbReference type="ARBA" id="ARBA00035100"/>
    </source>
</evidence>
<evidence type="ECO:0000256" key="7">
    <source>
        <dbReference type="ARBA" id="ARBA00023012"/>
    </source>
</evidence>
<keyword evidence="17" id="KW-1185">Reference proteome</keyword>
<dbReference type="SUPFAM" id="SSF55874">
    <property type="entry name" value="ATPase domain of HSP90 chaperone/DNA topoisomerase II/histidine kinase"/>
    <property type="match status" value="1"/>
</dbReference>
<comment type="catalytic activity">
    <reaction evidence="1">
        <text>ATP + protein L-histidine = ADP + protein N-phospho-L-histidine.</text>
        <dbReference type="EC" id="2.7.13.3"/>
    </reaction>
</comment>
<name>M7PJ59_9GAMM</name>
<dbReference type="PANTHER" id="PTHR43395:SF8">
    <property type="entry name" value="HISTIDINE KINASE"/>
    <property type="match status" value="1"/>
</dbReference>
<feature type="domain" description="Response regulatory" evidence="13">
    <location>
        <begin position="1192"/>
        <end position="1308"/>
    </location>
</feature>
<dbReference type="InterPro" id="IPR036641">
    <property type="entry name" value="HPT_dom_sf"/>
</dbReference>
<feature type="domain" description="HPt" evidence="15">
    <location>
        <begin position="246"/>
        <end position="354"/>
    </location>
</feature>
<dbReference type="Pfam" id="PF02518">
    <property type="entry name" value="HATPase_c"/>
    <property type="match status" value="1"/>
</dbReference>
<evidence type="ECO:0000259" key="12">
    <source>
        <dbReference type="PROSITE" id="PS50109"/>
    </source>
</evidence>
<evidence type="ECO:0000256" key="1">
    <source>
        <dbReference type="ARBA" id="ARBA00000085"/>
    </source>
</evidence>
<keyword evidence="5" id="KW-0808">Transferase</keyword>
<evidence type="ECO:0000259" key="15">
    <source>
        <dbReference type="PROSITE" id="PS50894"/>
    </source>
</evidence>
<dbReference type="eggNOG" id="COG0643">
    <property type="taxonomic scope" value="Bacteria"/>
</dbReference>
<dbReference type="Pfam" id="PF00072">
    <property type="entry name" value="Response_reg"/>
    <property type="match status" value="1"/>
</dbReference>
<dbReference type="InterPro" id="IPR008207">
    <property type="entry name" value="Sig_transdc_His_kin_Hpt_dom"/>
</dbReference>
<feature type="domain" description="HPt" evidence="15">
    <location>
        <begin position="547"/>
        <end position="651"/>
    </location>
</feature>
<comment type="function">
    <text evidence="8">Involved in the transmission of sensory signals from the chemoreceptors to the flagellar motors. CheA is autophosphorylated; it can transfer its phosphate group to either CheB or CheY.</text>
</comment>
<dbReference type="InterPro" id="IPR004358">
    <property type="entry name" value="Sig_transdc_His_kin-like_C"/>
</dbReference>
<dbReference type="Proteomes" id="UP000012019">
    <property type="component" value="Unassembled WGS sequence"/>
</dbReference>
<gene>
    <name evidence="16" type="ORF">MPL1_02098</name>
</gene>
<dbReference type="Gene3D" id="1.20.120.160">
    <property type="entry name" value="HPT domain"/>
    <property type="match status" value="4"/>
</dbReference>
<dbReference type="SMART" id="SM00260">
    <property type="entry name" value="CheW"/>
    <property type="match status" value="1"/>
</dbReference>
<dbReference type="Gene3D" id="3.40.50.2300">
    <property type="match status" value="1"/>
</dbReference>
<keyword evidence="4 10" id="KW-0597">Phosphoprotein</keyword>
<keyword evidence="6 16" id="KW-0418">Kinase</keyword>
<keyword evidence="11" id="KW-0175">Coiled coil</keyword>
<feature type="modified residue" description="Phosphohistidine" evidence="9">
    <location>
        <position position="290"/>
    </location>
</feature>
<evidence type="ECO:0000313" key="17">
    <source>
        <dbReference type="Proteomes" id="UP000012019"/>
    </source>
</evidence>
<protein>
    <recommendedName>
        <fullName evidence="3">Chemotaxis protein CheA</fullName>
        <ecNumber evidence="2">2.7.13.3</ecNumber>
    </recommendedName>
</protein>
<dbReference type="SMART" id="SM00073">
    <property type="entry name" value="HPT"/>
    <property type="match status" value="3"/>
</dbReference>
<dbReference type="Pfam" id="PF01584">
    <property type="entry name" value="CheW"/>
    <property type="match status" value="1"/>
</dbReference>
<feature type="non-terminal residue" evidence="16">
    <location>
        <position position="1"/>
    </location>
</feature>
<dbReference type="InterPro" id="IPR005467">
    <property type="entry name" value="His_kinase_dom"/>
</dbReference>
<dbReference type="PROSITE" id="PS50109">
    <property type="entry name" value="HIS_KIN"/>
    <property type="match status" value="1"/>
</dbReference>
<dbReference type="InterPro" id="IPR037006">
    <property type="entry name" value="CheA-like_homodim_sf"/>
</dbReference>
<feature type="coiled-coil region" evidence="11">
    <location>
        <begin position="729"/>
        <end position="763"/>
    </location>
</feature>
<dbReference type="Gene3D" id="3.30.565.10">
    <property type="entry name" value="Histidine kinase-like ATPase, C-terminal domain"/>
    <property type="match status" value="1"/>
</dbReference>
<dbReference type="SUPFAM" id="SSF52172">
    <property type="entry name" value="CheY-like"/>
    <property type="match status" value="1"/>
</dbReference>
<sequence>QNSLSTLKRHTASDELTDFQIDLEQPNEAPTEPAVLSVDESETVLTVDTESVQTPPSQGFAGGIDPDIAEVFVEEADEVMADLQDLLPEWQAQESESDSAITEIRRRFHTLKGSGRMTGATEIGELAWAIEDLLNRVIEGGLPVTDAIRQCVTEAYQLLPELLLRFQQGETGAHDKAVSLAELAAELRQKSSLDTEQLEAAQDTVIDIDEQPQVSQQSFEAETIELEPPETEQQPLQVEDTLATELDDEQAELQEIFRNEAREHLQQLQTDCQTLRPGHAINNSMLRSIHSLKGAANIAQAMPLALLCTQLDNSLRQLHRQQILISEQQTQQLQEILQSLTELLELDSSMAEAEDIRPLAAKIESLAPESEPVDAHVAIDPEVLVSFLEQTDELLDQYTEQLENWQQSADAAQKTALLSTLQNLSDSAISTGLPTLAALYQLLHQGIEQSHPDHPALAQLLDAGYEELNNQIESVIQNKPAPPIEKLDALLEQCLTTAIETEVEVEAESASELMPIEVAEAEDADLAAMPQPEYPSEPAEPVRFEIPTDVDAELLSAFTEEAAELLNSCGEAIKQWQAEPQQTAACMQLQRDLHTLKGGARLTGISPLANLTHHMETLVLSASEGSRPADTDFFELMFRCHDTLTEMQEQLARREAINKALPLLDELTSPGADFIAIGQGRTLDTVTPTTIPDTSGKPSPAAATGEQVRVRAELLDYLSNFAGEVSIARDRVTQQHAALRQQLGEMEETVSRLHDQLRKLEIETETQILFRYEDELTEDNADFDPLELDRFSVIQQLSRSLTESVIDLNDISQSMDALVRETDSILLQQSRLNTDLQHGLMNTRLLPFTGIVPRLERIVRQTCTELGKQANLIVDGATLELDRTILDHLVAPLEHILRNAIAHGIESPEERLAAGKPEAGQLKLSLYREGSEVAIIVEDDGKGMNTDKIRQRALQMNLITADQHLDENTLIQLILTSGFSTADNVSQLAGRGVGMDVVDNEIRNLKGRLDIRSERGKGTHFIMHLPLTLSLIRALLVSTNGQQYAIPLASVKAGERISRDQVQAMLGNKNAQYSYNGENYAFMPLSLLLGEPLRLPENTEHPMPLLLFRSGNTRLALLIDAINSNRDIVIKSVGPQLAHIRALNGATILGDGRVVFILDIPTLAATYRADQALIDKQPDAATIKTSATDKPLAMVVDDSITMRKASDNLLRRLGFDVITARDGVDALTALYERTPDVILLDIEMPRMDGFEFASMIRNDSRYRHLPVIMITSRTGDKHRQRAMNIGVNDYLGKPYQEEELIAVLQQQLASRYPHPSESH</sequence>
<dbReference type="SMART" id="SM00387">
    <property type="entry name" value="HATPase_c"/>
    <property type="match status" value="1"/>
</dbReference>
<dbReference type="PATRIC" id="fig|1286106.3.peg.422"/>
<dbReference type="CDD" id="cd00088">
    <property type="entry name" value="HPT"/>
    <property type="match status" value="3"/>
</dbReference>
<feature type="coiled-coil region" evidence="11">
    <location>
        <begin position="388"/>
        <end position="415"/>
    </location>
</feature>
<evidence type="ECO:0000256" key="6">
    <source>
        <dbReference type="ARBA" id="ARBA00022777"/>
    </source>
</evidence>
<evidence type="ECO:0000313" key="16">
    <source>
        <dbReference type="EMBL" id="EMR13920.1"/>
    </source>
</evidence>
<feature type="domain" description="CheW-like" evidence="14">
    <location>
        <begin position="1031"/>
        <end position="1169"/>
    </location>
</feature>
<dbReference type="Pfam" id="PF01627">
    <property type="entry name" value="Hpt"/>
    <property type="match status" value="3"/>
</dbReference>
<feature type="modified residue" description="4-aspartylphosphate" evidence="10">
    <location>
        <position position="1241"/>
    </location>
</feature>
<accession>M7PJ59</accession>
<dbReference type="GO" id="GO:0006935">
    <property type="term" value="P:chemotaxis"/>
    <property type="evidence" value="ECO:0007669"/>
    <property type="project" value="InterPro"/>
</dbReference>
<dbReference type="InterPro" id="IPR004105">
    <property type="entry name" value="CheA-like_dim"/>
</dbReference>
<feature type="modified residue" description="Phosphohistidine" evidence="9">
    <location>
        <position position="594"/>
    </location>
</feature>
<dbReference type="EMBL" id="APHR01000010">
    <property type="protein sequence ID" value="EMR13920.1"/>
    <property type="molecule type" value="Genomic_DNA"/>
</dbReference>
<proteinExistence type="predicted"/>
<evidence type="ECO:0000256" key="3">
    <source>
        <dbReference type="ARBA" id="ARBA00021495"/>
    </source>
</evidence>
<reference evidence="16 17" key="1">
    <citation type="journal article" date="2013" name="Genome Announc.">
        <title>Draft Genome Sequence of Methylophaga lonarensis MPLT, a Haloalkaliphilic (Non-Methane-Utilizing) Methylotroph.</title>
        <authorList>
            <person name="Shetty S.A."/>
            <person name="Marathe N.P."/>
            <person name="Munot H."/>
            <person name="Antony C.P."/>
            <person name="Dhotre D.P."/>
            <person name="Murrell J.C."/>
            <person name="Shouche Y.S."/>
        </authorList>
    </citation>
    <scope>NUCLEOTIDE SEQUENCE [LARGE SCALE GENOMIC DNA]</scope>
    <source>
        <strain evidence="16 17">MPL</strain>
    </source>
</reference>
<dbReference type="EC" id="2.7.13.3" evidence="2"/>
<dbReference type="GO" id="GO:0005737">
    <property type="term" value="C:cytoplasm"/>
    <property type="evidence" value="ECO:0007669"/>
    <property type="project" value="InterPro"/>
</dbReference>
<dbReference type="InterPro" id="IPR002545">
    <property type="entry name" value="CheW-lke_dom"/>
</dbReference>
<dbReference type="SMART" id="SM00448">
    <property type="entry name" value="REC"/>
    <property type="match status" value="1"/>
</dbReference>
<evidence type="ECO:0000256" key="10">
    <source>
        <dbReference type="PROSITE-ProRule" id="PRU00169"/>
    </source>
</evidence>
<dbReference type="PROSITE" id="PS50894">
    <property type="entry name" value="HPT"/>
    <property type="match status" value="3"/>
</dbReference>
<dbReference type="RefSeq" id="WP_009725466.1">
    <property type="nucleotide sequence ID" value="NZ_APHR01000010.1"/>
</dbReference>
<dbReference type="SUPFAM" id="SSF47226">
    <property type="entry name" value="Histidine-containing phosphotransfer domain, HPT domain"/>
    <property type="match status" value="4"/>
</dbReference>
<evidence type="ECO:0000259" key="14">
    <source>
        <dbReference type="PROSITE" id="PS50851"/>
    </source>
</evidence>
<dbReference type="InterPro" id="IPR003594">
    <property type="entry name" value="HATPase_dom"/>
</dbReference>
<evidence type="ECO:0000256" key="11">
    <source>
        <dbReference type="SAM" id="Coils"/>
    </source>
</evidence>
<comment type="caution">
    <text evidence="16">The sequence shown here is derived from an EMBL/GenBank/DDBJ whole genome shotgun (WGS) entry which is preliminary data.</text>
</comment>
<dbReference type="OrthoDB" id="9803176at2"/>
<feature type="modified residue" description="Phosphohistidine" evidence="9">
    <location>
        <position position="109"/>
    </location>
</feature>
<dbReference type="GO" id="GO:0000155">
    <property type="term" value="F:phosphorelay sensor kinase activity"/>
    <property type="evidence" value="ECO:0007669"/>
    <property type="project" value="InterPro"/>
</dbReference>